<reference evidence="1 2" key="2">
    <citation type="journal article" date="2021" name="Microorganisms">
        <title>The Ever-Expanding Pseudomonas Genus: Description of 43 New Species and Partition of the Pseudomonas putida Group.</title>
        <authorList>
            <person name="Girard L."/>
            <person name="Lood C."/>
            <person name="Hofte M."/>
            <person name="Vandamme P."/>
            <person name="Rokni-Zadeh H."/>
            <person name="van Noort V."/>
            <person name="Lavigne R."/>
            <person name="De Mot R."/>
        </authorList>
    </citation>
    <scope>NUCLEOTIDE SEQUENCE [LARGE SCALE GENOMIC DNA]</scope>
    <source>
        <strain evidence="1 2">RW8P3</strain>
    </source>
</reference>
<dbReference type="AlphaFoldDB" id="A0A9E6PGU9"/>
<dbReference type="RefSeq" id="WP_186676026.1">
    <property type="nucleotide sequence ID" value="NZ_CP077093.1"/>
</dbReference>
<dbReference type="EMBL" id="CP077093">
    <property type="protein sequence ID" value="QXI26316.1"/>
    <property type="molecule type" value="Genomic_DNA"/>
</dbReference>
<protein>
    <submittedName>
        <fullName evidence="1">Uncharacterized protein</fullName>
    </submittedName>
</protein>
<evidence type="ECO:0000313" key="2">
    <source>
        <dbReference type="Proteomes" id="UP000634530"/>
    </source>
</evidence>
<reference evidence="1 2" key="1">
    <citation type="journal article" date="2020" name="Microorganisms">
        <title>Reliable Identification of Environmental Pseudomonas Isolates Using the rpoD Gene.</title>
        <authorList>
            <consortium name="The Broad Institute Genome Sequencing Platform"/>
            <person name="Girard L."/>
            <person name="Lood C."/>
            <person name="Rokni-Zadeh H."/>
            <person name="van Noort V."/>
            <person name="Lavigne R."/>
            <person name="De Mot R."/>
        </authorList>
    </citation>
    <scope>NUCLEOTIDE SEQUENCE [LARGE SCALE GENOMIC DNA]</scope>
    <source>
        <strain evidence="1 2">RW8P3</strain>
    </source>
</reference>
<name>A0A9E6PGU9_9PSED</name>
<accession>A0A9E6PGU9</accession>
<dbReference type="KEGG" id="pvw:HU752_020475"/>
<dbReference type="Proteomes" id="UP000634530">
    <property type="component" value="Chromosome"/>
</dbReference>
<keyword evidence="2" id="KW-1185">Reference proteome</keyword>
<evidence type="ECO:0000313" key="1">
    <source>
        <dbReference type="EMBL" id="QXI26316.1"/>
    </source>
</evidence>
<sequence length="96" mass="10469">MSLNTDISAHAIRIDFQQDTLLGVNTFSLDCTAQRLPSSDPPSSAVQLLIAPPWPVPLEDAHTVAFDWEGTRYSGTLQGARHEPDGRLLLTIALQT</sequence>
<gene>
    <name evidence="1" type="ORF">HU752_020475</name>
</gene>
<organism evidence="1 2">
    <name type="scientific">Pseudomonas vanderleydeniana</name>
    <dbReference type="NCBI Taxonomy" id="2745495"/>
    <lineage>
        <taxon>Bacteria</taxon>
        <taxon>Pseudomonadati</taxon>
        <taxon>Pseudomonadota</taxon>
        <taxon>Gammaproteobacteria</taxon>
        <taxon>Pseudomonadales</taxon>
        <taxon>Pseudomonadaceae</taxon>
        <taxon>Pseudomonas</taxon>
    </lineage>
</organism>
<proteinExistence type="predicted"/>